<dbReference type="GO" id="GO:0000166">
    <property type="term" value="F:nucleotide binding"/>
    <property type="evidence" value="ECO:0007669"/>
    <property type="project" value="UniProtKB-KW"/>
</dbReference>
<sequence length="868" mass="96420">MATKMTKEGHFQVDIDIPPTIESCGGSLHSEDDSEPFVDNTEGNLFSDDSEKIANENENNGPISKRDKAFEGKWKGLVSFMLFANALIITGSTYAFLNANEQQDFVASFERHAGAIVDKCHYHASSVAVTFESVSDSITSYVHDSGSQWPFVTVSDFEVHSIHTREASFSELVGFVPLIPNARRMKQWETYAAEHVDQWLTESRLTQVKVNPGPRPAVDKDSRESGDNGNRTAVPEAATATASNETTRMLQQNQTDQTPQTATGPFAPIWQLSPPPTSKEMIGFDLLTHDILERLLFAMWETQNMVLSPVMDVSFLTEWTPRNSQQRDLNATSPRSVVFQPIYEEHNFHDENSNMEAPRLQGLYFGVLAWESYLEGLVPEGVKGIYCVVRNDCGQDYTFVINGKDAVFIGEGDHHDPRYDANEVSTQFSELEYQDQSSSTEQPIDDNFHCSYSLSIYPSIELQENQQSSTPFFFTMIVGLIFVVTFFFFLGYLKLAEHRTKKVEKVAKASDKIISSLFPQNVKNVLMNDAQQDEAQTRSMNTTSHGGGGLSSQVQEFLSNDEESAFMSGSMGTSSMAASSSRMPNPYQQYKTKPIANLFEETTIFFADISGFTAWSATRSPTEVFELLESIYGCFDKLAKKRHVYKVETIGDCYVAVTGLPKPNKRHALEMTRFAQDCLNHISKVTKSLEESLGKDTSDLTMRIGLHSGPVTAGVLRGERSRFQLFGDTVNTAARMESNGKPNCIHVSEATAELLRTHGRGAWLRKREDLVEAKGKGLMQTYFVVARAGAASGTGTDISSQSGETYPSRDMNATFHSGESVERDRIEPPSLLHTTVTKEVKSSPIESFGDEIEDDSTTDEVSFGAGSQ</sequence>
<comment type="caution">
    <text evidence="10">The sequence shown here is derived from an EMBL/GenBank/DDBJ whole genome shotgun (WGS) entry which is preliminary data.</text>
</comment>
<dbReference type="CDD" id="cd07302">
    <property type="entry name" value="CHD"/>
    <property type="match status" value="1"/>
</dbReference>
<feature type="compositionally biased region" description="Acidic residues" evidence="7">
    <location>
        <begin position="848"/>
        <end position="858"/>
    </location>
</feature>
<keyword evidence="2 8" id="KW-0812">Transmembrane</keyword>
<dbReference type="Pfam" id="PF00211">
    <property type="entry name" value="Guanylate_cyc"/>
    <property type="match status" value="1"/>
</dbReference>
<dbReference type="AlphaFoldDB" id="A0A9N8DE70"/>
<evidence type="ECO:0000256" key="5">
    <source>
        <dbReference type="ARBA" id="ARBA00023136"/>
    </source>
</evidence>
<dbReference type="PANTHER" id="PTHR11920">
    <property type="entry name" value="GUANYLYL CYCLASE"/>
    <property type="match status" value="1"/>
</dbReference>
<evidence type="ECO:0000256" key="8">
    <source>
        <dbReference type="SAM" id="Phobius"/>
    </source>
</evidence>
<dbReference type="GO" id="GO:0005886">
    <property type="term" value="C:plasma membrane"/>
    <property type="evidence" value="ECO:0007669"/>
    <property type="project" value="TreeGrafter"/>
</dbReference>
<dbReference type="GO" id="GO:0007168">
    <property type="term" value="P:receptor guanylyl cyclase signaling pathway"/>
    <property type="evidence" value="ECO:0007669"/>
    <property type="project" value="TreeGrafter"/>
</dbReference>
<feature type="transmembrane region" description="Helical" evidence="8">
    <location>
        <begin position="472"/>
        <end position="493"/>
    </location>
</feature>
<evidence type="ECO:0000313" key="11">
    <source>
        <dbReference type="Proteomes" id="UP001153069"/>
    </source>
</evidence>
<evidence type="ECO:0000256" key="6">
    <source>
        <dbReference type="ARBA" id="ARBA00023239"/>
    </source>
</evidence>
<reference evidence="10" key="1">
    <citation type="submission" date="2020-06" db="EMBL/GenBank/DDBJ databases">
        <authorList>
            <consortium name="Plant Systems Biology data submission"/>
        </authorList>
    </citation>
    <scope>NUCLEOTIDE SEQUENCE</scope>
    <source>
        <strain evidence="10">D6</strain>
    </source>
</reference>
<evidence type="ECO:0000313" key="10">
    <source>
        <dbReference type="EMBL" id="CAB9499094.1"/>
    </source>
</evidence>
<keyword evidence="6" id="KW-0456">Lyase</keyword>
<proteinExistence type="predicted"/>
<dbReference type="GO" id="GO:0004016">
    <property type="term" value="F:adenylate cyclase activity"/>
    <property type="evidence" value="ECO:0007669"/>
    <property type="project" value="TreeGrafter"/>
</dbReference>
<dbReference type="SUPFAM" id="SSF55073">
    <property type="entry name" value="Nucleotide cyclase"/>
    <property type="match status" value="1"/>
</dbReference>
<dbReference type="EMBL" id="CAICTM010000052">
    <property type="protein sequence ID" value="CAB9499094.1"/>
    <property type="molecule type" value="Genomic_DNA"/>
</dbReference>
<evidence type="ECO:0000256" key="4">
    <source>
        <dbReference type="ARBA" id="ARBA00022989"/>
    </source>
</evidence>
<dbReference type="GO" id="GO:0004383">
    <property type="term" value="F:guanylate cyclase activity"/>
    <property type="evidence" value="ECO:0007669"/>
    <property type="project" value="TreeGrafter"/>
</dbReference>
<feature type="region of interest" description="Disordered" evidence="7">
    <location>
        <begin position="207"/>
        <end position="272"/>
    </location>
</feature>
<keyword evidence="11" id="KW-1185">Reference proteome</keyword>
<dbReference type="InterPro" id="IPR029787">
    <property type="entry name" value="Nucleotide_cyclase"/>
</dbReference>
<name>A0A9N8DE70_9STRA</name>
<protein>
    <submittedName>
        <fullName evidence="10">Receptor-type guanylate cyclase gcy</fullName>
    </submittedName>
</protein>
<dbReference type="PROSITE" id="PS50125">
    <property type="entry name" value="GUANYLATE_CYCLASE_2"/>
    <property type="match status" value="1"/>
</dbReference>
<evidence type="ECO:0000259" key="9">
    <source>
        <dbReference type="PROSITE" id="PS50125"/>
    </source>
</evidence>
<comment type="subcellular location">
    <subcellularLocation>
        <location evidence="1">Membrane</location>
    </subcellularLocation>
</comment>
<feature type="domain" description="Guanylate cyclase" evidence="9">
    <location>
        <begin position="603"/>
        <end position="737"/>
    </location>
</feature>
<dbReference type="PANTHER" id="PTHR11920:SF335">
    <property type="entry name" value="GUANYLATE CYCLASE"/>
    <property type="match status" value="1"/>
</dbReference>
<feature type="compositionally biased region" description="Low complexity" evidence="7">
    <location>
        <begin position="236"/>
        <end position="247"/>
    </location>
</feature>
<dbReference type="GO" id="GO:0001653">
    <property type="term" value="F:peptide receptor activity"/>
    <property type="evidence" value="ECO:0007669"/>
    <property type="project" value="TreeGrafter"/>
</dbReference>
<accession>A0A9N8DE70</accession>
<keyword evidence="4 8" id="KW-1133">Transmembrane helix</keyword>
<keyword evidence="10" id="KW-0675">Receptor</keyword>
<feature type="transmembrane region" description="Helical" evidence="8">
    <location>
        <begin position="76"/>
        <end position="97"/>
    </location>
</feature>
<evidence type="ECO:0000256" key="2">
    <source>
        <dbReference type="ARBA" id="ARBA00022692"/>
    </source>
</evidence>
<dbReference type="GO" id="GO:0035556">
    <property type="term" value="P:intracellular signal transduction"/>
    <property type="evidence" value="ECO:0007669"/>
    <property type="project" value="InterPro"/>
</dbReference>
<evidence type="ECO:0000256" key="7">
    <source>
        <dbReference type="SAM" id="MobiDB-lite"/>
    </source>
</evidence>
<gene>
    <name evidence="10" type="ORF">SEMRO_53_G031540.1</name>
</gene>
<feature type="compositionally biased region" description="Basic and acidic residues" evidence="7">
    <location>
        <begin position="217"/>
        <end position="226"/>
    </location>
</feature>
<dbReference type="InterPro" id="IPR001054">
    <property type="entry name" value="A/G_cyclase"/>
</dbReference>
<keyword evidence="3" id="KW-0547">Nucleotide-binding</keyword>
<keyword evidence="5 8" id="KW-0472">Membrane</keyword>
<organism evidence="10 11">
    <name type="scientific">Seminavis robusta</name>
    <dbReference type="NCBI Taxonomy" id="568900"/>
    <lineage>
        <taxon>Eukaryota</taxon>
        <taxon>Sar</taxon>
        <taxon>Stramenopiles</taxon>
        <taxon>Ochrophyta</taxon>
        <taxon>Bacillariophyta</taxon>
        <taxon>Bacillariophyceae</taxon>
        <taxon>Bacillariophycidae</taxon>
        <taxon>Naviculales</taxon>
        <taxon>Naviculaceae</taxon>
        <taxon>Seminavis</taxon>
    </lineage>
</organism>
<dbReference type="InterPro" id="IPR050401">
    <property type="entry name" value="Cyclic_nucleotide_synthase"/>
</dbReference>
<evidence type="ECO:0000256" key="1">
    <source>
        <dbReference type="ARBA" id="ARBA00004370"/>
    </source>
</evidence>
<evidence type="ECO:0000256" key="3">
    <source>
        <dbReference type="ARBA" id="ARBA00022741"/>
    </source>
</evidence>
<feature type="region of interest" description="Disordered" evidence="7">
    <location>
        <begin position="816"/>
        <end position="868"/>
    </location>
</feature>
<dbReference type="Gene3D" id="3.30.70.1230">
    <property type="entry name" value="Nucleotide cyclase"/>
    <property type="match status" value="1"/>
</dbReference>
<dbReference type="Proteomes" id="UP001153069">
    <property type="component" value="Unassembled WGS sequence"/>
</dbReference>
<feature type="compositionally biased region" description="Polar residues" evidence="7">
    <location>
        <begin position="248"/>
        <end position="263"/>
    </location>
</feature>
<dbReference type="SMART" id="SM00044">
    <property type="entry name" value="CYCc"/>
    <property type="match status" value="1"/>
</dbReference>